<evidence type="ECO:0000256" key="1">
    <source>
        <dbReference type="SAM" id="Phobius"/>
    </source>
</evidence>
<sequence length="79" mass="9258">MPELDPNIAFPIAVLIFLIGFPLFLILFSVARRRTKRLGRELDQEKTRASEDRDRILAEEKEKRQAIEQKYSPIIDMEA</sequence>
<evidence type="ECO:0000313" key="3">
    <source>
        <dbReference type="Proteomes" id="UP000541426"/>
    </source>
</evidence>
<keyword evidence="1" id="KW-1133">Transmembrane helix</keyword>
<dbReference type="EMBL" id="JACIEJ010000001">
    <property type="protein sequence ID" value="MBB3983691.1"/>
    <property type="molecule type" value="Genomic_DNA"/>
</dbReference>
<keyword evidence="1" id="KW-0812">Transmembrane</keyword>
<dbReference type="AlphaFoldDB" id="A0A7W6DI45"/>
<reference evidence="2 3" key="1">
    <citation type="submission" date="2020-08" db="EMBL/GenBank/DDBJ databases">
        <title>Genomic Encyclopedia of Type Strains, Phase IV (KMG-IV): sequencing the most valuable type-strain genomes for metagenomic binning, comparative biology and taxonomic classification.</title>
        <authorList>
            <person name="Goeker M."/>
        </authorList>
    </citation>
    <scope>NUCLEOTIDE SEQUENCE [LARGE SCALE GENOMIC DNA]</scope>
    <source>
        <strain evidence="2 3">DSM 102235</strain>
    </source>
</reference>
<feature type="transmembrane region" description="Helical" evidence="1">
    <location>
        <begin position="12"/>
        <end position="31"/>
    </location>
</feature>
<proteinExistence type="predicted"/>
<accession>A0A7W6DI45</accession>
<gene>
    <name evidence="2" type="ORF">GGQ68_000002</name>
</gene>
<protein>
    <submittedName>
        <fullName evidence="2">Uncharacterized protein</fullName>
    </submittedName>
</protein>
<organism evidence="2 3">
    <name type="scientific">Sagittula marina</name>
    <dbReference type="NCBI Taxonomy" id="943940"/>
    <lineage>
        <taxon>Bacteria</taxon>
        <taxon>Pseudomonadati</taxon>
        <taxon>Pseudomonadota</taxon>
        <taxon>Alphaproteobacteria</taxon>
        <taxon>Rhodobacterales</taxon>
        <taxon>Roseobacteraceae</taxon>
        <taxon>Sagittula</taxon>
    </lineage>
</organism>
<keyword evidence="1" id="KW-0472">Membrane</keyword>
<dbReference type="Proteomes" id="UP000541426">
    <property type="component" value="Unassembled WGS sequence"/>
</dbReference>
<evidence type="ECO:0000313" key="2">
    <source>
        <dbReference type="EMBL" id="MBB3983691.1"/>
    </source>
</evidence>
<dbReference type="RefSeq" id="WP_183962207.1">
    <property type="nucleotide sequence ID" value="NZ_BAABBZ010000012.1"/>
</dbReference>
<keyword evidence="3" id="KW-1185">Reference proteome</keyword>
<comment type="caution">
    <text evidence="2">The sequence shown here is derived from an EMBL/GenBank/DDBJ whole genome shotgun (WGS) entry which is preliminary data.</text>
</comment>
<name>A0A7W6DI45_9RHOB</name>